<gene>
    <name evidence="2" type="ORF">KSP40_PGU002020</name>
</gene>
<protein>
    <submittedName>
        <fullName evidence="2">Uncharacterized protein</fullName>
    </submittedName>
</protein>
<reference evidence="2 3" key="1">
    <citation type="journal article" date="2022" name="Nat. Plants">
        <title>Genomes of leafy and leafless Platanthera orchids illuminate the evolution of mycoheterotrophy.</title>
        <authorList>
            <person name="Li M.H."/>
            <person name="Liu K.W."/>
            <person name="Li Z."/>
            <person name="Lu H.C."/>
            <person name="Ye Q.L."/>
            <person name="Zhang D."/>
            <person name="Wang J.Y."/>
            <person name="Li Y.F."/>
            <person name="Zhong Z.M."/>
            <person name="Liu X."/>
            <person name="Yu X."/>
            <person name="Liu D.K."/>
            <person name="Tu X.D."/>
            <person name="Liu B."/>
            <person name="Hao Y."/>
            <person name="Liao X.Y."/>
            <person name="Jiang Y.T."/>
            <person name="Sun W.H."/>
            <person name="Chen J."/>
            <person name="Chen Y.Q."/>
            <person name="Ai Y."/>
            <person name="Zhai J.W."/>
            <person name="Wu S.S."/>
            <person name="Zhou Z."/>
            <person name="Hsiao Y.Y."/>
            <person name="Wu W.L."/>
            <person name="Chen Y.Y."/>
            <person name="Lin Y.F."/>
            <person name="Hsu J.L."/>
            <person name="Li C.Y."/>
            <person name="Wang Z.W."/>
            <person name="Zhao X."/>
            <person name="Zhong W.Y."/>
            <person name="Ma X.K."/>
            <person name="Ma L."/>
            <person name="Huang J."/>
            <person name="Chen G.Z."/>
            <person name="Huang M.Z."/>
            <person name="Huang L."/>
            <person name="Peng D.H."/>
            <person name="Luo Y.B."/>
            <person name="Zou S.Q."/>
            <person name="Chen S.P."/>
            <person name="Lan S."/>
            <person name="Tsai W.C."/>
            <person name="Van de Peer Y."/>
            <person name="Liu Z.J."/>
        </authorList>
    </citation>
    <scope>NUCLEOTIDE SEQUENCE [LARGE SCALE GENOMIC DNA]</scope>
    <source>
        <strain evidence="2">Lor288</strain>
    </source>
</reference>
<feature type="compositionally biased region" description="Basic and acidic residues" evidence="1">
    <location>
        <begin position="99"/>
        <end position="125"/>
    </location>
</feature>
<feature type="compositionally biased region" description="Acidic residues" evidence="1">
    <location>
        <begin position="221"/>
        <end position="233"/>
    </location>
</feature>
<feature type="compositionally biased region" description="Acidic residues" evidence="1">
    <location>
        <begin position="159"/>
        <end position="171"/>
    </location>
</feature>
<feature type="region of interest" description="Disordered" evidence="1">
    <location>
        <begin position="94"/>
        <end position="177"/>
    </location>
</feature>
<dbReference type="Proteomes" id="UP001412067">
    <property type="component" value="Unassembled WGS sequence"/>
</dbReference>
<accession>A0ABR2N0K4</accession>
<evidence type="ECO:0000256" key="1">
    <source>
        <dbReference type="SAM" id="MobiDB-lite"/>
    </source>
</evidence>
<evidence type="ECO:0000313" key="3">
    <source>
        <dbReference type="Proteomes" id="UP001412067"/>
    </source>
</evidence>
<sequence>MNSVFETLSHLNLLLLQVARLVASSVFSGLISGSLEFVCCLSLRPSPRFRNRCFSHLELAWNLSLTHCVALAVLGPPELQHLLEGLQSSLVSSKMPIISHDRKPPRGGSSKDEPRESTFDERTDPVDPIPGEISGCDGRAEGAGRVHQAPAKGPGGEDVCADDEVDGDGGDGAERAFLRVGGGGIDGVDQGESDDDLHYKAVELSHVGGDAVGGDGLASGDELEEEASDDGAQ</sequence>
<proteinExistence type="predicted"/>
<dbReference type="EMBL" id="JBBWWR010000003">
    <property type="protein sequence ID" value="KAK8969693.1"/>
    <property type="molecule type" value="Genomic_DNA"/>
</dbReference>
<keyword evidence="3" id="KW-1185">Reference proteome</keyword>
<feature type="region of interest" description="Disordered" evidence="1">
    <location>
        <begin position="207"/>
        <end position="233"/>
    </location>
</feature>
<comment type="caution">
    <text evidence="2">The sequence shown here is derived from an EMBL/GenBank/DDBJ whole genome shotgun (WGS) entry which is preliminary data.</text>
</comment>
<name>A0ABR2N0K4_9ASPA</name>
<evidence type="ECO:0000313" key="2">
    <source>
        <dbReference type="EMBL" id="KAK8969693.1"/>
    </source>
</evidence>
<organism evidence="2 3">
    <name type="scientific">Platanthera guangdongensis</name>
    <dbReference type="NCBI Taxonomy" id="2320717"/>
    <lineage>
        <taxon>Eukaryota</taxon>
        <taxon>Viridiplantae</taxon>
        <taxon>Streptophyta</taxon>
        <taxon>Embryophyta</taxon>
        <taxon>Tracheophyta</taxon>
        <taxon>Spermatophyta</taxon>
        <taxon>Magnoliopsida</taxon>
        <taxon>Liliopsida</taxon>
        <taxon>Asparagales</taxon>
        <taxon>Orchidaceae</taxon>
        <taxon>Orchidoideae</taxon>
        <taxon>Orchideae</taxon>
        <taxon>Orchidinae</taxon>
        <taxon>Platanthera</taxon>
    </lineage>
</organism>